<dbReference type="SMART" id="SM00267">
    <property type="entry name" value="GGDEF"/>
    <property type="match status" value="1"/>
</dbReference>
<keyword evidence="4 6" id="KW-1133">Transmembrane helix</keyword>
<evidence type="ECO:0000256" key="3">
    <source>
        <dbReference type="ARBA" id="ARBA00022692"/>
    </source>
</evidence>
<dbReference type="STRING" id="281362.AT959_02745"/>
<evidence type="ECO:0000259" key="8">
    <source>
        <dbReference type="PROSITE" id="PS50887"/>
    </source>
</evidence>
<dbReference type="Proteomes" id="UP000070186">
    <property type="component" value="Unassembled WGS sequence"/>
</dbReference>
<dbReference type="PROSITE" id="PS50887">
    <property type="entry name" value="GGDEF"/>
    <property type="match status" value="1"/>
</dbReference>
<dbReference type="CDD" id="cd06225">
    <property type="entry name" value="HAMP"/>
    <property type="match status" value="1"/>
</dbReference>
<evidence type="ECO:0000256" key="1">
    <source>
        <dbReference type="ARBA" id="ARBA00004651"/>
    </source>
</evidence>
<dbReference type="SMART" id="SM00304">
    <property type="entry name" value="HAMP"/>
    <property type="match status" value="1"/>
</dbReference>
<evidence type="ECO:0000256" key="2">
    <source>
        <dbReference type="ARBA" id="ARBA00022475"/>
    </source>
</evidence>
<dbReference type="PANTHER" id="PTHR46663">
    <property type="entry name" value="DIGUANYLATE CYCLASE DGCT-RELATED"/>
    <property type="match status" value="1"/>
</dbReference>
<dbReference type="RefSeq" id="WP_066880333.1">
    <property type="nucleotide sequence ID" value="NZ_LODL01000007.1"/>
</dbReference>
<dbReference type="AlphaFoldDB" id="A0A133XM22"/>
<dbReference type="InterPro" id="IPR052163">
    <property type="entry name" value="DGC-Regulatory_Protein"/>
</dbReference>
<dbReference type="SUPFAM" id="SSF158472">
    <property type="entry name" value="HAMP domain-like"/>
    <property type="match status" value="1"/>
</dbReference>
<dbReference type="Gene3D" id="3.30.70.270">
    <property type="match status" value="1"/>
</dbReference>
<comment type="caution">
    <text evidence="9">The sequence shown here is derived from an EMBL/GenBank/DDBJ whole genome shotgun (WGS) entry which is preliminary data.</text>
</comment>
<dbReference type="InterPro" id="IPR003660">
    <property type="entry name" value="HAMP_dom"/>
</dbReference>
<keyword evidence="2" id="KW-1003">Cell membrane</keyword>
<dbReference type="GO" id="GO:0005886">
    <property type="term" value="C:plasma membrane"/>
    <property type="evidence" value="ECO:0007669"/>
    <property type="project" value="UniProtKB-SubCell"/>
</dbReference>
<organism evidence="9 10">
    <name type="scientific">Dechloromonas denitrificans</name>
    <dbReference type="NCBI Taxonomy" id="281362"/>
    <lineage>
        <taxon>Bacteria</taxon>
        <taxon>Pseudomonadati</taxon>
        <taxon>Pseudomonadota</taxon>
        <taxon>Betaproteobacteria</taxon>
        <taxon>Rhodocyclales</taxon>
        <taxon>Azonexaceae</taxon>
        <taxon>Dechloromonas</taxon>
    </lineage>
</organism>
<evidence type="ECO:0000313" key="10">
    <source>
        <dbReference type="Proteomes" id="UP000070186"/>
    </source>
</evidence>
<comment type="subcellular location">
    <subcellularLocation>
        <location evidence="1">Cell membrane</location>
        <topology evidence="1">Multi-pass membrane protein</topology>
    </subcellularLocation>
</comment>
<evidence type="ECO:0000259" key="7">
    <source>
        <dbReference type="PROSITE" id="PS50885"/>
    </source>
</evidence>
<dbReference type="InterPro" id="IPR000160">
    <property type="entry name" value="GGDEF_dom"/>
</dbReference>
<dbReference type="InterPro" id="IPR043128">
    <property type="entry name" value="Rev_trsase/Diguanyl_cyclase"/>
</dbReference>
<dbReference type="NCBIfam" id="TIGR00254">
    <property type="entry name" value="GGDEF"/>
    <property type="match status" value="1"/>
</dbReference>
<dbReference type="GO" id="GO:0007165">
    <property type="term" value="P:signal transduction"/>
    <property type="evidence" value="ECO:0007669"/>
    <property type="project" value="InterPro"/>
</dbReference>
<dbReference type="Pfam" id="PF02743">
    <property type="entry name" value="dCache_1"/>
    <property type="match status" value="1"/>
</dbReference>
<reference evidence="9 10" key="1">
    <citation type="submission" date="2015-12" db="EMBL/GenBank/DDBJ databases">
        <title>Nitrous oxide reduction kinetics distinguish bacteria harboring typical versus atypical NosZ.</title>
        <authorList>
            <person name="Yoon S."/>
            <person name="Nissen S."/>
            <person name="Park D."/>
            <person name="Sanford R.A."/>
            <person name="Loeffler F.E."/>
        </authorList>
    </citation>
    <scope>NUCLEOTIDE SEQUENCE [LARGE SCALE GENOMIC DNA]</scope>
    <source>
        <strain evidence="9 10">ATCC BAA-841</strain>
    </source>
</reference>
<dbReference type="PROSITE" id="PS50885">
    <property type="entry name" value="HAMP"/>
    <property type="match status" value="1"/>
</dbReference>
<dbReference type="CDD" id="cd01949">
    <property type="entry name" value="GGDEF"/>
    <property type="match status" value="1"/>
</dbReference>
<proteinExistence type="predicted"/>
<name>A0A133XM22_9RHOO</name>
<feature type="transmembrane region" description="Helical" evidence="6">
    <location>
        <begin position="12"/>
        <end position="33"/>
    </location>
</feature>
<evidence type="ECO:0000313" key="9">
    <source>
        <dbReference type="EMBL" id="KXB31997.1"/>
    </source>
</evidence>
<dbReference type="EMBL" id="LODL01000007">
    <property type="protein sequence ID" value="KXB31997.1"/>
    <property type="molecule type" value="Genomic_DNA"/>
</dbReference>
<keyword evidence="3 6" id="KW-0812">Transmembrane</keyword>
<feature type="domain" description="HAMP" evidence="7">
    <location>
        <begin position="366"/>
        <end position="418"/>
    </location>
</feature>
<dbReference type="InterPro" id="IPR029787">
    <property type="entry name" value="Nucleotide_cyclase"/>
</dbReference>
<gene>
    <name evidence="9" type="ORF">AT959_02745</name>
</gene>
<dbReference type="InterPro" id="IPR029151">
    <property type="entry name" value="Sensor-like_sf"/>
</dbReference>
<dbReference type="Gene3D" id="3.30.450.20">
    <property type="entry name" value="PAS domain"/>
    <property type="match status" value="1"/>
</dbReference>
<dbReference type="SUPFAM" id="SSF103190">
    <property type="entry name" value="Sensory domain-like"/>
    <property type="match status" value="1"/>
</dbReference>
<dbReference type="InterPro" id="IPR033479">
    <property type="entry name" value="dCache_1"/>
</dbReference>
<feature type="transmembrane region" description="Helical" evidence="6">
    <location>
        <begin position="346"/>
        <end position="368"/>
    </location>
</feature>
<feature type="domain" description="GGDEF" evidence="8">
    <location>
        <begin position="445"/>
        <end position="580"/>
    </location>
</feature>
<keyword evidence="5 6" id="KW-0472">Membrane</keyword>
<sequence length="580" mass="64539">MSLFNYLSLRQWLTLPYIALVFSVALLIGGLSYRTGSQTVDTVANHLLLETVARIGQAIDRHVVGSGAVLEAAFPNGMAAPDSIVGELDTLRTRFWIATSLHLDPNNYVYYGNLRGEFFGLWRFNGQDAELRIKRQAEKPRQIYRFSGINGALSAPDNEEKMFEPRARPWYKAGESNNSHTWTSIYIDFRNAELVATRARRVLDGQGDFQGVVATDLSLKRLNEFVRRLSVSINAVAFIIEPDGKLIASSRSPNIALQPDGTSARINAADSDSALQRAAYAEVQQHLATAPRIDSPINRRFDGPNNEAVELAFDRVRDDAGLDWIIAVAVPRSDFMQGVTANIQRAALIGLLAAVAAVMLGLGVLEWVGRDLRRLTRAAEEVGEGRLEVALDVQRNDEIGVLANTFREMQHRLRTDALTGLDNRDVMLRQIRRRIQCGRRAGDAKSFAVLFVDLNNFKLINDHFGHDAGDRTLLEISQRLRDATRSDDRVARYAGDEFVLMINNIPSREIAEQVRRQVEVALSQPLQTVDLSLLPAGMPTGGAVGMAFYPEDGDTAEQLIKHGDRDMYERKGRRLEKASA</sequence>
<dbReference type="Gene3D" id="6.10.340.10">
    <property type="match status" value="1"/>
</dbReference>
<protein>
    <submittedName>
        <fullName evidence="9">Diguanylate cyclase</fullName>
    </submittedName>
</protein>
<evidence type="ECO:0000256" key="5">
    <source>
        <dbReference type="ARBA" id="ARBA00023136"/>
    </source>
</evidence>
<dbReference type="Pfam" id="PF00990">
    <property type="entry name" value="GGDEF"/>
    <property type="match status" value="1"/>
</dbReference>
<accession>A0A133XM22</accession>
<evidence type="ECO:0000256" key="4">
    <source>
        <dbReference type="ARBA" id="ARBA00022989"/>
    </source>
</evidence>
<dbReference type="PANTHER" id="PTHR46663:SF2">
    <property type="entry name" value="GGDEF DOMAIN-CONTAINING PROTEIN"/>
    <property type="match status" value="1"/>
</dbReference>
<evidence type="ECO:0000256" key="6">
    <source>
        <dbReference type="SAM" id="Phobius"/>
    </source>
</evidence>
<keyword evidence="10" id="KW-1185">Reference proteome</keyword>
<dbReference type="SUPFAM" id="SSF55073">
    <property type="entry name" value="Nucleotide cyclase"/>
    <property type="match status" value="1"/>
</dbReference>